<dbReference type="Pfam" id="PF00029">
    <property type="entry name" value="Connexin"/>
    <property type="match status" value="1"/>
</dbReference>
<keyword evidence="3 6" id="KW-0812">Transmembrane</keyword>
<feature type="transmembrane region" description="Helical" evidence="6">
    <location>
        <begin position="149"/>
        <end position="173"/>
    </location>
</feature>
<dbReference type="GO" id="GO:0007267">
    <property type="term" value="P:cell-cell signaling"/>
    <property type="evidence" value="ECO:0007669"/>
    <property type="project" value="TreeGrafter"/>
</dbReference>
<keyword evidence="2" id="KW-1003">Cell membrane</keyword>
<dbReference type="Proteomes" id="UP001205998">
    <property type="component" value="Unassembled WGS sequence"/>
</dbReference>
<keyword evidence="5 6" id="KW-0472">Membrane</keyword>
<comment type="caution">
    <text evidence="8">The sequence shown here is derived from an EMBL/GenBank/DDBJ whole genome shotgun (WGS) entry which is preliminary data.</text>
</comment>
<feature type="domain" description="Connexin N-terminal" evidence="7">
    <location>
        <begin position="14"/>
        <end position="230"/>
    </location>
</feature>
<evidence type="ECO:0000256" key="3">
    <source>
        <dbReference type="ARBA" id="ARBA00022692"/>
    </source>
</evidence>
<reference evidence="8" key="1">
    <citation type="submission" date="2018-07" db="EMBL/GenBank/DDBJ databases">
        <title>Comparative genomics of catfishes provides insights into carnivory and benthic adaptation.</title>
        <authorList>
            <person name="Zhang Y."/>
            <person name="Wang D."/>
            <person name="Peng Z."/>
            <person name="Zheng S."/>
            <person name="Shao F."/>
            <person name="Tao W."/>
        </authorList>
    </citation>
    <scope>NUCLEOTIDE SEQUENCE</scope>
    <source>
        <strain evidence="8">Chongqing</strain>
    </source>
</reference>
<evidence type="ECO:0000313" key="9">
    <source>
        <dbReference type="Proteomes" id="UP001205998"/>
    </source>
</evidence>
<dbReference type="InterPro" id="IPR000500">
    <property type="entry name" value="Connexin"/>
</dbReference>
<feature type="transmembrane region" description="Helical" evidence="6">
    <location>
        <begin position="79"/>
        <end position="101"/>
    </location>
</feature>
<dbReference type="Gene3D" id="1.20.1440.80">
    <property type="entry name" value="Gap junction channel protein cysteine-rich domain"/>
    <property type="match status" value="1"/>
</dbReference>
<dbReference type="PANTHER" id="PTHR11984:SF20">
    <property type="entry name" value="GAP JUNCTION BETA-1 PROTEIN"/>
    <property type="match status" value="1"/>
</dbReference>
<evidence type="ECO:0000313" key="8">
    <source>
        <dbReference type="EMBL" id="KAI5623281.1"/>
    </source>
</evidence>
<keyword evidence="9" id="KW-1185">Reference proteome</keyword>
<evidence type="ECO:0000256" key="1">
    <source>
        <dbReference type="ARBA" id="ARBA00004651"/>
    </source>
</evidence>
<organism evidence="8 9">
    <name type="scientific">Silurus asotus</name>
    <name type="common">Amur catfish</name>
    <name type="synonym">Parasilurus asotus</name>
    <dbReference type="NCBI Taxonomy" id="30991"/>
    <lineage>
        <taxon>Eukaryota</taxon>
        <taxon>Metazoa</taxon>
        <taxon>Chordata</taxon>
        <taxon>Craniata</taxon>
        <taxon>Vertebrata</taxon>
        <taxon>Euteleostomi</taxon>
        <taxon>Actinopterygii</taxon>
        <taxon>Neopterygii</taxon>
        <taxon>Teleostei</taxon>
        <taxon>Ostariophysi</taxon>
        <taxon>Siluriformes</taxon>
        <taxon>Siluridae</taxon>
        <taxon>Silurus</taxon>
    </lineage>
</organism>
<feature type="transmembrane region" description="Helical" evidence="6">
    <location>
        <begin position="28"/>
        <end position="47"/>
    </location>
</feature>
<dbReference type="PANTHER" id="PTHR11984">
    <property type="entry name" value="CONNEXIN"/>
    <property type="match status" value="1"/>
</dbReference>
<keyword evidence="4 6" id="KW-1133">Transmembrane helix</keyword>
<comment type="subcellular location">
    <subcellularLocation>
        <location evidence="1">Cell membrane</location>
        <topology evidence="1">Multi-pass membrane protein</topology>
    </subcellularLocation>
</comment>
<feature type="transmembrane region" description="Helical" evidence="6">
    <location>
        <begin position="209"/>
        <end position="231"/>
    </location>
</feature>
<evidence type="ECO:0000256" key="5">
    <source>
        <dbReference type="ARBA" id="ARBA00023136"/>
    </source>
</evidence>
<name>A0AAD5AV81_SILAS</name>
<evidence type="ECO:0000256" key="2">
    <source>
        <dbReference type="ARBA" id="ARBA00022475"/>
    </source>
</evidence>
<accession>A0AAD5AV81</accession>
<dbReference type="GO" id="GO:0005922">
    <property type="term" value="C:connexin complex"/>
    <property type="evidence" value="ECO:0007669"/>
    <property type="project" value="InterPro"/>
</dbReference>
<proteinExistence type="predicted"/>
<evidence type="ECO:0000259" key="7">
    <source>
        <dbReference type="Pfam" id="PF00029"/>
    </source>
</evidence>
<protein>
    <submittedName>
        <fullName evidence="8">Gap junction beta-5 protein-like</fullName>
    </submittedName>
</protein>
<evidence type="ECO:0000256" key="4">
    <source>
        <dbReference type="ARBA" id="ARBA00022989"/>
    </source>
</evidence>
<dbReference type="AlphaFoldDB" id="A0AAD5AV81"/>
<dbReference type="EMBL" id="MU551603">
    <property type="protein sequence ID" value="KAI5623281.1"/>
    <property type="molecule type" value="Genomic_DNA"/>
</dbReference>
<dbReference type="GO" id="GO:0005243">
    <property type="term" value="F:gap junction channel activity"/>
    <property type="evidence" value="ECO:0007669"/>
    <property type="project" value="TreeGrafter"/>
</dbReference>
<dbReference type="InterPro" id="IPR013092">
    <property type="entry name" value="Connexin_N"/>
</dbReference>
<sequence>MAAIVTGLIPILRTAVDASTTYKGRTVWFGFLCIRLVTLFVAEMPWFKLDSDFSCNFTKDSVCTKVCFNKHFDKPVVMAWNYIFILLIMSVLLMELFTAHVNSVFQKKNTREKNEVELQTLGELKSANDPGSNTTGVMILDMHGSRNAVLFYMFSVILRIVVEFWFVYVLLYWNLPKVDQNTFLCLSDVEGCSYQQCLVRAAAEKRMSIYALVSISILVILSSCGFAIYFIGHYLCNCCTKASKDVDIHGFQTRV</sequence>
<gene>
    <name evidence="8" type="ORF">C0J50_17068</name>
</gene>
<dbReference type="InterPro" id="IPR038359">
    <property type="entry name" value="Connexin_N_sf"/>
</dbReference>
<evidence type="ECO:0000256" key="6">
    <source>
        <dbReference type="SAM" id="Phobius"/>
    </source>
</evidence>